<feature type="DNA-binding region" description="OmpR/PhoB-type" evidence="7">
    <location>
        <begin position="125"/>
        <end position="223"/>
    </location>
</feature>
<dbReference type="FunFam" id="1.10.10.10:FF:000005">
    <property type="entry name" value="Two-component system response regulator"/>
    <property type="match status" value="1"/>
</dbReference>
<dbReference type="Proteomes" id="UP001240164">
    <property type="component" value="Unassembled WGS sequence"/>
</dbReference>
<evidence type="ECO:0000256" key="5">
    <source>
        <dbReference type="ARBA" id="ARBA00023163"/>
    </source>
</evidence>
<dbReference type="InterPro" id="IPR001867">
    <property type="entry name" value="OmpR/PhoB-type_DNA-bd"/>
</dbReference>
<name>A0ABD5AKE3_ACICA</name>
<evidence type="ECO:0000256" key="6">
    <source>
        <dbReference type="PROSITE-ProRule" id="PRU00169"/>
    </source>
</evidence>
<dbReference type="EMBL" id="JAUSQP010000001">
    <property type="protein sequence ID" value="MDP9802962.1"/>
    <property type="molecule type" value="Genomic_DNA"/>
</dbReference>
<comment type="caution">
    <text evidence="10">The sequence shown here is derived from an EMBL/GenBank/DDBJ whole genome shotgun (WGS) entry which is preliminary data.</text>
</comment>
<dbReference type="Gene3D" id="6.10.250.690">
    <property type="match status" value="1"/>
</dbReference>
<keyword evidence="5" id="KW-0804">Transcription</keyword>
<dbReference type="RefSeq" id="WP_307010543.1">
    <property type="nucleotide sequence ID" value="NZ_JAUSQP010000001.1"/>
</dbReference>
<sequence length="226" mass="25923">MKILLVEDEEKTGKYLKDGLIESGYTIDLVSDGLSGLHYAQTEDYDLLILDVMLPKLNGWLLLDEFRSQNHSTPVIFLTAKDSIEDRVKGLNLGADDYLIKPFAFAELLARIKSLLKRGKSQDIITELNVLDLHLDLYKRRVLRSGKKIDLTAKEFMLLELLMRRQGEVLPKSLIASLLWDINFESDTNVIEVAINRLRNKIDLNFEHKLIHNIRGMGYVLDIKAE</sequence>
<dbReference type="CDD" id="cd00383">
    <property type="entry name" value="trans_reg_C"/>
    <property type="match status" value="1"/>
</dbReference>
<dbReference type="Pfam" id="PF00072">
    <property type="entry name" value="Response_reg"/>
    <property type="match status" value="1"/>
</dbReference>
<dbReference type="PANTHER" id="PTHR48111:SF41">
    <property type="entry name" value="TRANSCRIPTIONAL REGULATORY PROTEIN CUSR-RELATED"/>
    <property type="match status" value="1"/>
</dbReference>
<dbReference type="InterPro" id="IPR011006">
    <property type="entry name" value="CheY-like_superfamily"/>
</dbReference>
<proteinExistence type="predicted"/>
<dbReference type="InterPro" id="IPR039420">
    <property type="entry name" value="WalR-like"/>
</dbReference>
<gene>
    <name evidence="10" type="ORF">J2771_001216</name>
</gene>
<evidence type="ECO:0000256" key="4">
    <source>
        <dbReference type="ARBA" id="ARBA00023125"/>
    </source>
</evidence>
<dbReference type="InterPro" id="IPR001789">
    <property type="entry name" value="Sig_transdc_resp-reg_receiver"/>
</dbReference>
<evidence type="ECO:0000259" key="8">
    <source>
        <dbReference type="PROSITE" id="PS50110"/>
    </source>
</evidence>
<keyword evidence="3" id="KW-0805">Transcription regulation</keyword>
<evidence type="ECO:0000313" key="10">
    <source>
        <dbReference type="EMBL" id="MDP9802962.1"/>
    </source>
</evidence>
<evidence type="ECO:0000256" key="1">
    <source>
        <dbReference type="ARBA" id="ARBA00022553"/>
    </source>
</evidence>
<evidence type="ECO:0000256" key="7">
    <source>
        <dbReference type="PROSITE-ProRule" id="PRU01091"/>
    </source>
</evidence>
<keyword evidence="2" id="KW-0902">Two-component regulatory system</keyword>
<dbReference type="NCBIfam" id="TIGR01387">
    <property type="entry name" value="cztR_silR_copR"/>
    <property type="match status" value="1"/>
</dbReference>
<dbReference type="SUPFAM" id="SSF46894">
    <property type="entry name" value="C-terminal effector domain of the bipartite response regulators"/>
    <property type="match status" value="1"/>
</dbReference>
<evidence type="ECO:0000256" key="2">
    <source>
        <dbReference type="ARBA" id="ARBA00023012"/>
    </source>
</evidence>
<feature type="domain" description="Response regulatory" evidence="8">
    <location>
        <begin position="2"/>
        <end position="116"/>
    </location>
</feature>
<dbReference type="InterPro" id="IPR036388">
    <property type="entry name" value="WH-like_DNA-bd_sf"/>
</dbReference>
<dbReference type="Gene3D" id="3.40.50.2300">
    <property type="match status" value="1"/>
</dbReference>
<dbReference type="GO" id="GO:0003677">
    <property type="term" value="F:DNA binding"/>
    <property type="evidence" value="ECO:0007669"/>
    <property type="project" value="UniProtKB-UniRule"/>
</dbReference>
<evidence type="ECO:0000256" key="3">
    <source>
        <dbReference type="ARBA" id="ARBA00023015"/>
    </source>
</evidence>
<dbReference type="SMART" id="SM00448">
    <property type="entry name" value="REC"/>
    <property type="match status" value="1"/>
</dbReference>
<evidence type="ECO:0000313" key="11">
    <source>
        <dbReference type="Proteomes" id="UP001240164"/>
    </source>
</evidence>
<accession>A0ABD5AKE3</accession>
<feature type="domain" description="OmpR/PhoB-type" evidence="9">
    <location>
        <begin position="125"/>
        <end position="223"/>
    </location>
</feature>
<organism evidence="10 11">
    <name type="scientific">Acinetobacter calcoaceticus</name>
    <dbReference type="NCBI Taxonomy" id="471"/>
    <lineage>
        <taxon>Bacteria</taxon>
        <taxon>Pseudomonadati</taxon>
        <taxon>Pseudomonadota</taxon>
        <taxon>Gammaproteobacteria</taxon>
        <taxon>Moraxellales</taxon>
        <taxon>Moraxellaceae</taxon>
        <taxon>Acinetobacter</taxon>
        <taxon>Acinetobacter calcoaceticus/baumannii complex</taxon>
    </lineage>
</organism>
<keyword evidence="4 7" id="KW-0238">DNA-binding</keyword>
<protein>
    <submittedName>
        <fullName evidence="10">Two-component system copper resistance phosphate regulon response regulator CusR</fullName>
    </submittedName>
</protein>
<dbReference type="FunFam" id="3.40.50.2300:FF:000001">
    <property type="entry name" value="DNA-binding response regulator PhoB"/>
    <property type="match status" value="1"/>
</dbReference>
<dbReference type="PROSITE" id="PS50110">
    <property type="entry name" value="RESPONSE_REGULATORY"/>
    <property type="match status" value="1"/>
</dbReference>
<feature type="modified residue" description="4-aspartylphosphate" evidence="6">
    <location>
        <position position="51"/>
    </location>
</feature>
<dbReference type="Pfam" id="PF00486">
    <property type="entry name" value="Trans_reg_C"/>
    <property type="match status" value="1"/>
</dbReference>
<dbReference type="PANTHER" id="PTHR48111">
    <property type="entry name" value="REGULATOR OF RPOS"/>
    <property type="match status" value="1"/>
</dbReference>
<dbReference type="CDD" id="cd19935">
    <property type="entry name" value="REC_OmpR_CusR-like"/>
    <property type="match status" value="1"/>
</dbReference>
<dbReference type="SMART" id="SM00862">
    <property type="entry name" value="Trans_reg_C"/>
    <property type="match status" value="1"/>
</dbReference>
<dbReference type="SUPFAM" id="SSF52172">
    <property type="entry name" value="CheY-like"/>
    <property type="match status" value="1"/>
</dbReference>
<dbReference type="Gene3D" id="1.10.10.10">
    <property type="entry name" value="Winged helix-like DNA-binding domain superfamily/Winged helix DNA-binding domain"/>
    <property type="match status" value="1"/>
</dbReference>
<dbReference type="GO" id="GO:0000160">
    <property type="term" value="P:phosphorelay signal transduction system"/>
    <property type="evidence" value="ECO:0007669"/>
    <property type="project" value="UniProtKB-KW"/>
</dbReference>
<dbReference type="PROSITE" id="PS51755">
    <property type="entry name" value="OMPR_PHOB"/>
    <property type="match status" value="1"/>
</dbReference>
<reference evidence="10 11" key="1">
    <citation type="submission" date="2023-07" db="EMBL/GenBank/DDBJ databases">
        <title>Sorghum-associated microbial communities from plants grown in Nebraska, USA.</title>
        <authorList>
            <person name="Schachtman D."/>
        </authorList>
    </citation>
    <scope>NUCLEOTIDE SEQUENCE [LARGE SCALE GENOMIC DNA]</scope>
    <source>
        <strain evidence="10 11">CC146</strain>
    </source>
</reference>
<dbReference type="InterPro" id="IPR016032">
    <property type="entry name" value="Sig_transdc_resp-reg_C-effctor"/>
</dbReference>
<dbReference type="AlphaFoldDB" id="A0ABD5AKE3"/>
<evidence type="ECO:0000259" key="9">
    <source>
        <dbReference type="PROSITE" id="PS51755"/>
    </source>
</evidence>
<dbReference type="InterPro" id="IPR006291">
    <property type="entry name" value="CusR-like"/>
</dbReference>
<keyword evidence="1 6" id="KW-0597">Phosphoprotein</keyword>